<evidence type="ECO:0000313" key="3">
    <source>
        <dbReference type="Proteomes" id="UP001626550"/>
    </source>
</evidence>
<dbReference type="EMBL" id="JBJKFK010003140">
    <property type="protein sequence ID" value="KAL3310218.1"/>
    <property type="molecule type" value="Genomic_DNA"/>
</dbReference>
<dbReference type="AlphaFoldDB" id="A0ABD2PT25"/>
<evidence type="ECO:0000256" key="1">
    <source>
        <dbReference type="SAM" id="Phobius"/>
    </source>
</evidence>
<sequence length="82" mass="9108">GQCVPLNSTMHDKEDGYGRTDATILFSDIDYLYDPSLTLQKCHYSPRNTYLVVFASTVVALFFETAVTVFGGDLAGKFIKFS</sequence>
<gene>
    <name evidence="2" type="ORF">Ciccas_011220</name>
</gene>
<feature type="transmembrane region" description="Helical" evidence="1">
    <location>
        <begin position="50"/>
        <end position="72"/>
    </location>
</feature>
<keyword evidence="1" id="KW-1133">Transmembrane helix</keyword>
<reference evidence="2 3" key="1">
    <citation type="submission" date="2024-11" db="EMBL/GenBank/DDBJ databases">
        <title>Adaptive evolution of stress response genes in parasites aligns with host niche diversity.</title>
        <authorList>
            <person name="Hahn C."/>
            <person name="Resl P."/>
        </authorList>
    </citation>
    <scope>NUCLEOTIDE SEQUENCE [LARGE SCALE GENOMIC DNA]</scope>
    <source>
        <strain evidence="2">EGGRZ-B1_66</strain>
        <tissue evidence="2">Body</tissue>
    </source>
</reference>
<name>A0ABD2PT25_9PLAT</name>
<proteinExistence type="predicted"/>
<organism evidence="2 3">
    <name type="scientific">Cichlidogyrus casuarinus</name>
    <dbReference type="NCBI Taxonomy" id="1844966"/>
    <lineage>
        <taxon>Eukaryota</taxon>
        <taxon>Metazoa</taxon>
        <taxon>Spiralia</taxon>
        <taxon>Lophotrochozoa</taxon>
        <taxon>Platyhelminthes</taxon>
        <taxon>Monogenea</taxon>
        <taxon>Monopisthocotylea</taxon>
        <taxon>Dactylogyridea</taxon>
        <taxon>Ancyrocephalidae</taxon>
        <taxon>Cichlidogyrus</taxon>
    </lineage>
</organism>
<evidence type="ECO:0000313" key="2">
    <source>
        <dbReference type="EMBL" id="KAL3310218.1"/>
    </source>
</evidence>
<feature type="non-terminal residue" evidence="2">
    <location>
        <position position="1"/>
    </location>
</feature>
<comment type="caution">
    <text evidence="2">The sequence shown here is derived from an EMBL/GenBank/DDBJ whole genome shotgun (WGS) entry which is preliminary data.</text>
</comment>
<keyword evidence="1" id="KW-0472">Membrane</keyword>
<keyword evidence="3" id="KW-1185">Reference proteome</keyword>
<keyword evidence="1" id="KW-0812">Transmembrane</keyword>
<dbReference type="Proteomes" id="UP001626550">
    <property type="component" value="Unassembled WGS sequence"/>
</dbReference>
<protein>
    <submittedName>
        <fullName evidence="2">Uncharacterized protein</fullName>
    </submittedName>
</protein>
<accession>A0ABD2PT25</accession>